<feature type="compositionally biased region" description="Basic and acidic residues" evidence="1">
    <location>
        <begin position="9"/>
        <end position="19"/>
    </location>
</feature>
<dbReference type="AlphaFoldDB" id="A0A4Y9YZG2"/>
<evidence type="ECO:0000313" key="3">
    <source>
        <dbReference type="Proteomes" id="UP000298390"/>
    </source>
</evidence>
<feature type="compositionally biased region" description="Basic and acidic residues" evidence="1">
    <location>
        <begin position="130"/>
        <end position="144"/>
    </location>
</feature>
<accession>A0A4Y9YZG2</accession>
<protein>
    <recommendedName>
        <fullName evidence="4">CsbD-like domain-containing protein</fullName>
    </recommendedName>
</protein>
<evidence type="ECO:0000256" key="1">
    <source>
        <dbReference type="SAM" id="MobiDB-lite"/>
    </source>
</evidence>
<reference evidence="2 3" key="1">
    <citation type="submission" date="2019-01" db="EMBL/GenBank/DDBJ databases">
        <title>Genome sequencing of the rare red list fungi Fomitopsis rosea.</title>
        <authorList>
            <person name="Buettner E."/>
            <person name="Kellner H."/>
        </authorList>
    </citation>
    <scope>NUCLEOTIDE SEQUENCE [LARGE SCALE GENOMIC DNA]</scope>
    <source>
        <strain evidence="2 3">DSM 105464</strain>
    </source>
</reference>
<comment type="caution">
    <text evidence="2">The sequence shown here is derived from an EMBL/GenBank/DDBJ whole genome shotgun (WGS) entry which is preliminary data.</text>
</comment>
<dbReference type="Proteomes" id="UP000298390">
    <property type="component" value="Unassembled WGS sequence"/>
</dbReference>
<organism evidence="2 3">
    <name type="scientific">Rhodofomes roseus</name>
    <dbReference type="NCBI Taxonomy" id="34475"/>
    <lineage>
        <taxon>Eukaryota</taxon>
        <taxon>Fungi</taxon>
        <taxon>Dikarya</taxon>
        <taxon>Basidiomycota</taxon>
        <taxon>Agaricomycotina</taxon>
        <taxon>Agaricomycetes</taxon>
        <taxon>Polyporales</taxon>
        <taxon>Rhodofomes</taxon>
    </lineage>
</organism>
<name>A0A4Y9YZG2_9APHY</name>
<sequence>MSAYATQRPPEHHIHRDSEALPGARGGAPAANYAPDVTNNERVWQDNNERQFGAGTDDRAVMGGAQHQSAASPSAESGHTAYNEDRPLNVQPTSAGGVAVDGHSDVPEGKAKFTDKLIGKTQKVAGKATKNPELHEKGELREAGGKGAVTGEARTPHD</sequence>
<evidence type="ECO:0000313" key="2">
    <source>
        <dbReference type="EMBL" id="TFY67003.1"/>
    </source>
</evidence>
<gene>
    <name evidence="2" type="ORF">EVJ58_g1905</name>
</gene>
<feature type="region of interest" description="Disordered" evidence="1">
    <location>
        <begin position="1"/>
        <end position="107"/>
    </location>
</feature>
<dbReference type="EMBL" id="SEKV01000066">
    <property type="protein sequence ID" value="TFY67003.1"/>
    <property type="molecule type" value="Genomic_DNA"/>
</dbReference>
<proteinExistence type="predicted"/>
<feature type="compositionally biased region" description="Low complexity" evidence="1">
    <location>
        <begin position="20"/>
        <end position="35"/>
    </location>
</feature>
<feature type="compositionally biased region" description="Polar residues" evidence="1">
    <location>
        <begin position="66"/>
        <end position="77"/>
    </location>
</feature>
<evidence type="ECO:0008006" key="4">
    <source>
        <dbReference type="Google" id="ProtNLM"/>
    </source>
</evidence>
<feature type="region of interest" description="Disordered" evidence="1">
    <location>
        <begin position="123"/>
        <end position="158"/>
    </location>
</feature>